<protein>
    <recommendedName>
        <fullName evidence="1">Putative DNA-binding domain-containing protein</fullName>
    </recommendedName>
</protein>
<feature type="domain" description="Putative DNA-binding" evidence="1">
    <location>
        <begin position="17"/>
        <end position="103"/>
    </location>
</feature>
<evidence type="ECO:0000313" key="3">
    <source>
        <dbReference type="Proteomes" id="UP000191094"/>
    </source>
</evidence>
<accession>A0A1T0CC05</accession>
<sequence>MSTITHNQPKQSDLADFQQTFGAYIRRGTHTTKDEALVPKRVGTLYQELVKNSILSFPKQCFPLCQQVVGEQTFDKLCQKFVAHHLMDSPYFTDINDEFTQFIAQITTDSQHMTDDLPAFDLPAFLPELAHFEWAELQTDIAPNRMFAPIMPYWPDTSIKNSTAHPSKQPQLRLNGSLLLLQYQYPVQQFNQPAFFQSASSSNEWQNMMPEPTFLAMYRHQDGDGIKTRIKTRIETLNLTPVTFVLLDFVQEKLQKQPSQKQTQIPQITSRPIFSNDSELLKEFLPLLGGEFNDDMLIFFKELVADLVAKQLLYVQ</sequence>
<name>A0A1T0CC05_9GAMM</name>
<comment type="caution">
    <text evidence="2">The sequence shown here is derived from an EMBL/GenBank/DDBJ whole genome shotgun (WGS) entry which is preliminary data.</text>
</comment>
<organism evidence="2 3">
    <name type="scientific">Lwoffella lincolnii</name>
    <dbReference type="NCBI Taxonomy" id="90241"/>
    <lineage>
        <taxon>Bacteria</taxon>
        <taxon>Pseudomonadati</taxon>
        <taxon>Pseudomonadota</taxon>
        <taxon>Gammaproteobacteria</taxon>
        <taxon>Moraxellales</taxon>
        <taxon>Moraxellaceae</taxon>
        <taxon>Lwoffella</taxon>
    </lineage>
</organism>
<dbReference type="InterPro" id="IPR044922">
    <property type="entry name" value="DUF2063_N_sf"/>
</dbReference>
<dbReference type="STRING" id="90241.B0682_07970"/>
<dbReference type="InterPro" id="IPR018640">
    <property type="entry name" value="DUF2063"/>
</dbReference>
<dbReference type="EMBL" id="MUYT01000012">
    <property type="protein sequence ID" value="OOS19866.1"/>
    <property type="molecule type" value="Genomic_DNA"/>
</dbReference>
<dbReference type="AlphaFoldDB" id="A0A1T0CC05"/>
<proteinExistence type="predicted"/>
<dbReference type="Proteomes" id="UP000191094">
    <property type="component" value="Unassembled WGS sequence"/>
</dbReference>
<keyword evidence="3" id="KW-1185">Reference proteome</keyword>
<dbReference type="Gene3D" id="1.10.150.690">
    <property type="entry name" value="DUF2063"/>
    <property type="match status" value="1"/>
</dbReference>
<evidence type="ECO:0000259" key="1">
    <source>
        <dbReference type="Pfam" id="PF09836"/>
    </source>
</evidence>
<gene>
    <name evidence="2" type="ORF">B0682_07970</name>
</gene>
<dbReference type="Pfam" id="PF09836">
    <property type="entry name" value="DUF2063"/>
    <property type="match status" value="1"/>
</dbReference>
<reference evidence="2 3" key="1">
    <citation type="submission" date="2017-02" db="EMBL/GenBank/DDBJ databases">
        <title>Draft genome sequence of Moraxella lincolnii CCUG 9405T type strain.</title>
        <authorList>
            <person name="Salva-Serra F."/>
            <person name="Engstrom-Jakobsson H."/>
            <person name="Thorell K."/>
            <person name="Jaen-Luchoro D."/>
            <person name="Gonzales-Siles L."/>
            <person name="Karlsson R."/>
            <person name="Yazdan S."/>
            <person name="Boulund F."/>
            <person name="Johnning A."/>
            <person name="Engstrand L."/>
            <person name="Kristiansson E."/>
            <person name="Moore E."/>
        </authorList>
    </citation>
    <scope>NUCLEOTIDE SEQUENCE [LARGE SCALE GENOMIC DNA]</scope>
    <source>
        <strain evidence="2 3">CCUG 9405</strain>
    </source>
</reference>
<evidence type="ECO:0000313" key="2">
    <source>
        <dbReference type="EMBL" id="OOS19866.1"/>
    </source>
</evidence>